<dbReference type="EMBL" id="OW152832">
    <property type="protein sequence ID" value="CAH2051937.1"/>
    <property type="molecule type" value="Genomic_DNA"/>
</dbReference>
<sequence length="73" mass="8175">MEVWTNVYGSNVVLTFRWSMVDCVEESEGLPAYVTPQARAYAAGSMRNGLLAERSFRNRGIWNAGRVCQSISD</sequence>
<feature type="non-terminal residue" evidence="1">
    <location>
        <position position="1"/>
    </location>
</feature>
<dbReference type="Proteomes" id="UP000837857">
    <property type="component" value="Chromosome 20"/>
</dbReference>
<keyword evidence="2" id="KW-1185">Reference proteome</keyword>
<reference evidence="1" key="1">
    <citation type="submission" date="2022-03" db="EMBL/GenBank/DDBJ databases">
        <authorList>
            <person name="Martin H S."/>
        </authorList>
    </citation>
    <scope>NUCLEOTIDE SEQUENCE</scope>
</reference>
<evidence type="ECO:0000313" key="2">
    <source>
        <dbReference type="Proteomes" id="UP000837857"/>
    </source>
</evidence>
<name>A0ABN8IAA6_9NEOP</name>
<protein>
    <submittedName>
        <fullName evidence="1">Uncharacterized protein</fullName>
    </submittedName>
</protein>
<accession>A0ABN8IAA6</accession>
<gene>
    <name evidence="1" type="ORF">IPOD504_LOCUS8007</name>
</gene>
<proteinExistence type="predicted"/>
<evidence type="ECO:0000313" key="1">
    <source>
        <dbReference type="EMBL" id="CAH2051937.1"/>
    </source>
</evidence>
<organism evidence="1 2">
    <name type="scientific">Iphiclides podalirius</name>
    <name type="common">scarce swallowtail</name>
    <dbReference type="NCBI Taxonomy" id="110791"/>
    <lineage>
        <taxon>Eukaryota</taxon>
        <taxon>Metazoa</taxon>
        <taxon>Ecdysozoa</taxon>
        <taxon>Arthropoda</taxon>
        <taxon>Hexapoda</taxon>
        <taxon>Insecta</taxon>
        <taxon>Pterygota</taxon>
        <taxon>Neoptera</taxon>
        <taxon>Endopterygota</taxon>
        <taxon>Lepidoptera</taxon>
        <taxon>Glossata</taxon>
        <taxon>Ditrysia</taxon>
        <taxon>Papilionoidea</taxon>
        <taxon>Papilionidae</taxon>
        <taxon>Papilioninae</taxon>
        <taxon>Iphiclides</taxon>
    </lineage>
</organism>